<dbReference type="Pfam" id="PF00075">
    <property type="entry name" value="RNase_H"/>
    <property type="match status" value="1"/>
</dbReference>
<keyword evidence="6" id="KW-0255">Endonuclease</keyword>
<dbReference type="InterPro" id="IPR012337">
    <property type="entry name" value="RNaseH-like_sf"/>
</dbReference>
<dbReference type="EC" id="3.1.26.4" evidence="3"/>
<evidence type="ECO:0000256" key="7">
    <source>
        <dbReference type="ARBA" id="ARBA00022801"/>
    </source>
</evidence>
<comment type="similarity">
    <text evidence="2">Belongs to the RNase H family.</text>
</comment>
<organism evidence="10 11">
    <name type="scientific">Elysia crispata</name>
    <name type="common">lettuce slug</name>
    <dbReference type="NCBI Taxonomy" id="231223"/>
    <lineage>
        <taxon>Eukaryota</taxon>
        <taxon>Metazoa</taxon>
        <taxon>Spiralia</taxon>
        <taxon>Lophotrochozoa</taxon>
        <taxon>Mollusca</taxon>
        <taxon>Gastropoda</taxon>
        <taxon>Heterobranchia</taxon>
        <taxon>Euthyneura</taxon>
        <taxon>Panpulmonata</taxon>
        <taxon>Sacoglossa</taxon>
        <taxon>Placobranchoidea</taxon>
        <taxon>Plakobranchidae</taxon>
        <taxon>Elysia</taxon>
    </lineage>
</organism>
<keyword evidence="4" id="KW-0540">Nuclease</keyword>
<dbReference type="AlphaFoldDB" id="A0AAE1DMZ6"/>
<dbReference type="PROSITE" id="PS50879">
    <property type="entry name" value="RNASE_H_1"/>
    <property type="match status" value="1"/>
</dbReference>
<evidence type="ECO:0000313" key="11">
    <source>
        <dbReference type="Proteomes" id="UP001283361"/>
    </source>
</evidence>
<dbReference type="GO" id="GO:0004523">
    <property type="term" value="F:RNA-DNA hybrid ribonuclease activity"/>
    <property type="evidence" value="ECO:0007669"/>
    <property type="project" value="UniProtKB-EC"/>
</dbReference>
<evidence type="ECO:0000256" key="4">
    <source>
        <dbReference type="ARBA" id="ARBA00022722"/>
    </source>
</evidence>
<keyword evidence="11" id="KW-1185">Reference proteome</keyword>
<name>A0AAE1DMZ6_9GAST</name>
<reference evidence="10" key="1">
    <citation type="journal article" date="2023" name="G3 (Bethesda)">
        <title>A reference genome for the long-term kleptoplast-retaining sea slug Elysia crispata morphotype clarki.</title>
        <authorList>
            <person name="Eastman K.E."/>
            <person name="Pendleton A.L."/>
            <person name="Shaikh M.A."/>
            <person name="Suttiyut T."/>
            <person name="Ogas R."/>
            <person name="Tomko P."/>
            <person name="Gavelis G."/>
            <person name="Widhalm J.R."/>
            <person name="Wisecaver J.H."/>
        </authorList>
    </citation>
    <scope>NUCLEOTIDE SEQUENCE</scope>
    <source>
        <strain evidence="10">ECLA1</strain>
    </source>
</reference>
<proteinExistence type="inferred from homology"/>
<dbReference type="InterPro" id="IPR036397">
    <property type="entry name" value="RNaseH_sf"/>
</dbReference>
<dbReference type="PANTHER" id="PTHR10642:SF26">
    <property type="entry name" value="RIBONUCLEASE H1"/>
    <property type="match status" value="1"/>
</dbReference>
<evidence type="ECO:0000259" key="9">
    <source>
        <dbReference type="PROSITE" id="PS50879"/>
    </source>
</evidence>
<dbReference type="Gene3D" id="3.30.420.10">
    <property type="entry name" value="Ribonuclease H-like superfamily/Ribonuclease H"/>
    <property type="match status" value="1"/>
</dbReference>
<protein>
    <recommendedName>
        <fullName evidence="3">ribonuclease H</fullName>
        <ecNumber evidence="3">3.1.26.4</ecNumber>
    </recommendedName>
</protein>
<keyword evidence="7" id="KW-0378">Hydrolase</keyword>
<comment type="caution">
    <text evidence="10">The sequence shown here is derived from an EMBL/GenBank/DDBJ whole genome shotgun (WGS) entry which is preliminary data.</text>
</comment>
<evidence type="ECO:0000256" key="2">
    <source>
        <dbReference type="ARBA" id="ARBA00005300"/>
    </source>
</evidence>
<feature type="compositionally biased region" description="Basic and acidic residues" evidence="8">
    <location>
        <begin position="46"/>
        <end position="55"/>
    </location>
</feature>
<dbReference type="GO" id="GO:0043137">
    <property type="term" value="P:DNA replication, removal of RNA primer"/>
    <property type="evidence" value="ECO:0007669"/>
    <property type="project" value="TreeGrafter"/>
</dbReference>
<sequence length="433" mass="48788">MWAGSRSVFSGLCTVDMFAEGVLLSLLQLRMGTDKRNPVSSTEGWQHGKESDLSVRRKRRSRSDKIMQKQKSGDTIITTHNALWCDQCLSFIGCSTWNNTAIQAVITATSSNKPPQKISQCPEIPAWSKERHFLVKSGVPGIGPKDSQNDLMRKSITLEHLQQCYPKETWTYIFTDGSAEDATCNGGAGVYVKYPDGTDDRLSFATGLYSTNYKAETEALRAAAAHIENSPHLSHRVVFLSDALSVLQALQTGKDTDLNNLMSNLTRLCMKHTVILQWIPSHCGIHGNETADTLAKEGTTYAQNDRSTTYSEVKTIIKAKQQNLFKQKNPHSNRNDPYHLLTRHEQVSIFRLRTGHNRLRNHLFHKLKISDTDQCRCRTGSQTTEHLLHFCPNHESLRKKIWPDPTPMSQKLYGSLEDLQRTATFIVKSGETI</sequence>
<feature type="domain" description="RNase H type-1" evidence="9">
    <location>
        <begin position="167"/>
        <end position="300"/>
    </location>
</feature>
<dbReference type="InterPro" id="IPR002156">
    <property type="entry name" value="RNaseH_domain"/>
</dbReference>
<dbReference type="Proteomes" id="UP001283361">
    <property type="component" value="Unassembled WGS sequence"/>
</dbReference>
<dbReference type="EMBL" id="JAWDGP010003180">
    <property type="protein sequence ID" value="KAK3776731.1"/>
    <property type="molecule type" value="Genomic_DNA"/>
</dbReference>
<dbReference type="PANTHER" id="PTHR10642">
    <property type="entry name" value="RIBONUCLEASE H1"/>
    <property type="match status" value="1"/>
</dbReference>
<evidence type="ECO:0000313" key="10">
    <source>
        <dbReference type="EMBL" id="KAK3776731.1"/>
    </source>
</evidence>
<dbReference type="GO" id="GO:0003676">
    <property type="term" value="F:nucleic acid binding"/>
    <property type="evidence" value="ECO:0007669"/>
    <property type="project" value="InterPro"/>
</dbReference>
<evidence type="ECO:0000256" key="1">
    <source>
        <dbReference type="ARBA" id="ARBA00000077"/>
    </source>
</evidence>
<evidence type="ECO:0000256" key="5">
    <source>
        <dbReference type="ARBA" id="ARBA00022723"/>
    </source>
</evidence>
<dbReference type="CDD" id="cd09276">
    <property type="entry name" value="Rnase_HI_RT_non_LTR"/>
    <property type="match status" value="1"/>
</dbReference>
<dbReference type="GO" id="GO:0046872">
    <property type="term" value="F:metal ion binding"/>
    <property type="evidence" value="ECO:0007669"/>
    <property type="project" value="UniProtKB-KW"/>
</dbReference>
<accession>A0AAE1DMZ6</accession>
<evidence type="ECO:0000256" key="6">
    <source>
        <dbReference type="ARBA" id="ARBA00022759"/>
    </source>
</evidence>
<gene>
    <name evidence="10" type="ORF">RRG08_047646</name>
</gene>
<comment type="catalytic activity">
    <reaction evidence="1">
        <text>Endonucleolytic cleavage to 5'-phosphomonoester.</text>
        <dbReference type="EC" id="3.1.26.4"/>
    </reaction>
</comment>
<evidence type="ECO:0000256" key="8">
    <source>
        <dbReference type="SAM" id="MobiDB-lite"/>
    </source>
</evidence>
<keyword evidence="5" id="KW-0479">Metal-binding</keyword>
<evidence type="ECO:0000256" key="3">
    <source>
        <dbReference type="ARBA" id="ARBA00012180"/>
    </source>
</evidence>
<dbReference type="SUPFAM" id="SSF53098">
    <property type="entry name" value="Ribonuclease H-like"/>
    <property type="match status" value="1"/>
</dbReference>
<dbReference type="InterPro" id="IPR050092">
    <property type="entry name" value="RNase_H"/>
</dbReference>
<feature type="region of interest" description="Disordered" evidence="8">
    <location>
        <begin position="35"/>
        <end position="71"/>
    </location>
</feature>